<reference evidence="3" key="1">
    <citation type="submission" date="2018-08" db="EMBL/GenBank/DDBJ databases">
        <authorList>
            <person name="Chevrot R."/>
        </authorList>
    </citation>
    <scope>NUCLEOTIDE SEQUENCE [LARGE SCALE GENOMIC DNA]</scope>
</reference>
<dbReference type="Pfam" id="PF07873">
    <property type="entry name" value="YabP"/>
    <property type="match status" value="1"/>
</dbReference>
<reference evidence="1 4" key="3">
    <citation type="submission" date="2022-05" db="EMBL/GenBank/DDBJ databases">
        <title>Genome Sequencing of Bee-Associated Microbes.</title>
        <authorList>
            <person name="Dunlap C."/>
        </authorList>
    </citation>
    <scope>NUCLEOTIDE SEQUENCE [LARGE SCALE GENOMIC DNA]</scope>
    <source>
        <strain evidence="1 4">NRRL NRS-750</strain>
    </source>
</reference>
<evidence type="ECO:0000313" key="2">
    <source>
        <dbReference type="EMBL" id="SYX82527.1"/>
    </source>
</evidence>
<evidence type="ECO:0000313" key="3">
    <source>
        <dbReference type="Proteomes" id="UP000304148"/>
    </source>
</evidence>
<dbReference type="Proteomes" id="UP001527090">
    <property type="component" value="Unassembled WGS sequence"/>
</dbReference>
<dbReference type="EMBL" id="JAMDLY010000014">
    <property type="protein sequence ID" value="MCY9530926.1"/>
    <property type="molecule type" value="Genomic_DNA"/>
</dbReference>
<dbReference type="AlphaFoldDB" id="A0A383R5W8"/>
<dbReference type="InterPro" id="IPR022476">
    <property type="entry name" value="Spore_YabP/YqfC"/>
</dbReference>
<gene>
    <name evidence="2" type="primary">yqfC</name>
    <name evidence="1" type="ORF">M5X04_16575</name>
    <name evidence="2" type="ORF">PBLR_10949</name>
</gene>
<protein>
    <submittedName>
        <fullName evidence="1">Sporulation protein YqfC</fullName>
    </submittedName>
</protein>
<dbReference type="EMBL" id="LS992241">
    <property type="protein sequence ID" value="SYX82527.1"/>
    <property type="molecule type" value="Genomic_DNA"/>
</dbReference>
<sequence length="97" mass="11101">MSRFGRKLSNWTANWLDLPQDTLSDTPRLAMIGNRHLIVENHRGIVHFSNELVRLALTNGELEISGSELVIRAIWTEEIRIEGIIRNITYNGTGEMK</sequence>
<dbReference type="Gene3D" id="2.60.40.2000">
    <property type="match status" value="1"/>
</dbReference>
<dbReference type="RefSeq" id="WP_021256803.1">
    <property type="nucleotide sequence ID" value="NZ_JAMDLY010000014.1"/>
</dbReference>
<keyword evidence="4" id="KW-1185">Reference proteome</keyword>
<organism evidence="2 3">
    <name type="scientific">Paenibacillus alvei</name>
    <name type="common">Bacillus alvei</name>
    <dbReference type="NCBI Taxonomy" id="44250"/>
    <lineage>
        <taxon>Bacteria</taxon>
        <taxon>Bacillati</taxon>
        <taxon>Bacillota</taxon>
        <taxon>Bacilli</taxon>
        <taxon>Bacillales</taxon>
        <taxon>Paenibacillaceae</taxon>
        <taxon>Paenibacillus</taxon>
    </lineage>
</organism>
<evidence type="ECO:0000313" key="4">
    <source>
        <dbReference type="Proteomes" id="UP001527090"/>
    </source>
</evidence>
<dbReference type="NCBIfam" id="TIGR02856">
    <property type="entry name" value="spore_yqfC"/>
    <property type="match status" value="1"/>
</dbReference>
<dbReference type="InterPro" id="IPR022477">
    <property type="entry name" value="Spore_YqfC"/>
</dbReference>
<dbReference type="Proteomes" id="UP000304148">
    <property type="component" value="Chromosome"/>
</dbReference>
<name>A0A383R5W8_PAEAL</name>
<evidence type="ECO:0000313" key="1">
    <source>
        <dbReference type="EMBL" id="MCY9530926.1"/>
    </source>
</evidence>
<reference evidence="2" key="2">
    <citation type="submission" date="2018-08" db="EMBL/GenBank/DDBJ databases">
        <authorList>
            <person name="Ferrada E.E."/>
            <person name="Latorre B.A."/>
        </authorList>
    </citation>
    <scope>NUCLEOTIDE SEQUENCE</scope>
    <source>
        <strain evidence="2">Paenibacillus B-LR1</strain>
    </source>
</reference>
<proteinExistence type="predicted"/>
<dbReference type="InterPro" id="IPR038705">
    <property type="entry name" value="YabP_sf"/>
</dbReference>
<accession>A0A383R5W8</accession>